<comment type="caution">
    <text evidence="1">The sequence shown here is derived from an EMBL/GenBank/DDBJ whole genome shotgun (WGS) entry which is preliminary data.</text>
</comment>
<organism evidence="1">
    <name type="scientific">marine sediment metagenome</name>
    <dbReference type="NCBI Taxonomy" id="412755"/>
    <lineage>
        <taxon>unclassified sequences</taxon>
        <taxon>metagenomes</taxon>
        <taxon>ecological metagenomes</taxon>
    </lineage>
</organism>
<name>A0A0F9VEM9_9ZZZZ</name>
<dbReference type="AlphaFoldDB" id="A0A0F9VEM9"/>
<dbReference type="InterPro" id="IPR001753">
    <property type="entry name" value="Enoyl-CoA_hydra/iso"/>
</dbReference>
<dbReference type="Gene3D" id="1.10.12.10">
    <property type="entry name" value="Lyase 2-enoyl-coa Hydratase, Chain A, domain 2"/>
    <property type="match status" value="1"/>
</dbReference>
<dbReference type="Pfam" id="PF00378">
    <property type="entry name" value="ECH_1"/>
    <property type="match status" value="1"/>
</dbReference>
<evidence type="ECO:0000313" key="1">
    <source>
        <dbReference type="EMBL" id="KKN64243.1"/>
    </source>
</evidence>
<gene>
    <name evidence="1" type="ORF">LCGC14_0493450</name>
</gene>
<dbReference type="Gene3D" id="3.90.226.10">
    <property type="entry name" value="2-enoyl-CoA Hydratase, Chain A, domain 1"/>
    <property type="match status" value="1"/>
</dbReference>
<reference evidence="1" key="1">
    <citation type="journal article" date="2015" name="Nature">
        <title>Complex archaea that bridge the gap between prokaryotes and eukaryotes.</title>
        <authorList>
            <person name="Spang A."/>
            <person name="Saw J.H."/>
            <person name="Jorgensen S.L."/>
            <person name="Zaremba-Niedzwiedzka K."/>
            <person name="Martijn J."/>
            <person name="Lind A.E."/>
            <person name="van Eijk R."/>
            <person name="Schleper C."/>
            <person name="Guy L."/>
            <person name="Ettema T.J."/>
        </authorList>
    </citation>
    <scope>NUCLEOTIDE SEQUENCE</scope>
</reference>
<evidence type="ECO:0008006" key="2">
    <source>
        <dbReference type="Google" id="ProtNLM"/>
    </source>
</evidence>
<dbReference type="EMBL" id="LAZR01000562">
    <property type="protein sequence ID" value="KKN64243.1"/>
    <property type="molecule type" value="Genomic_DNA"/>
</dbReference>
<dbReference type="InterPro" id="IPR029045">
    <property type="entry name" value="ClpP/crotonase-like_dom_sf"/>
</dbReference>
<dbReference type="InterPro" id="IPR014748">
    <property type="entry name" value="Enoyl-CoA_hydra_C"/>
</dbReference>
<sequence>MGDFLQLERRGGVVVVRMDRPDTRNALSEPSQMQEFVDLCAQMRADESVKVIVLTGNGKSFCAGGNIKDMQARVGIFAGSPYELRNTYRDGIQRIPTALYNLDVPIIAAINGAAIGAGLDLACMCDIRIASNKAVFAESFVKLGIVPGDGGAWLLPRIIGIPKASLMAFTGDTIDAEKAFEWGLVEQLCEPEELEAQALALADRIAVNPGHALRLCKRLLREGQHMRLDSLLELSAAYQSLAHHTEDHQEAVAAFIDKRTPEYKDR</sequence>
<dbReference type="SUPFAM" id="SSF52096">
    <property type="entry name" value="ClpP/crotonase"/>
    <property type="match status" value="1"/>
</dbReference>
<proteinExistence type="predicted"/>
<accession>A0A0F9VEM9</accession>
<dbReference type="PANTHER" id="PTHR43459:SF1">
    <property type="entry name" value="EG:BACN32G11.4 PROTEIN"/>
    <property type="match status" value="1"/>
</dbReference>
<dbReference type="NCBIfam" id="NF006699">
    <property type="entry name" value="PRK09245.1"/>
    <property type="match status" value="1"/>
</dbReference>
<dbReference type="CDD" id="cd06558">
    <property type="entry name" value="crotonase-like"/>
    <property type="match status" value="1"/>
</dbReference>
<protein>
    <recommendedName>
        <fullName evidence="2">Enoyl-CoA hydratase</fullName>
    </recommendedName>
</protein>
<dbReference type="PANTHER" id="PTHR43459">
    <property type="entry name" value="ENOYL-COA HYDRATASE"/>
    <property type="match status" value="1"/>
</dbReference>